<feature type="compositionally biased region" description="Basic and acidic residues" evidence="1">
    <location>
        <begin position="39"/>
        <end position="50"/>
    </location>
</feature>
<organism evidence="3 4">
    <name type="scientific">Streptantibioticus cattleyicolor (strain ATCC 35852 / DSM 46488 / JCM 4925 / NBRC 14057 / NRRL 8057)</name>
    <name type="common">Streptomyces cattleya</name>
    <dbReference type="NCBI Taxonomy" id="1003195"/>
    <lineage>
        <taxon>Bacteria</taxon>
        <taxon>Bacillati</taxon>
        <taxon>Actinomycetota</taxon>
        <taxon>Actinomycetes</taxon>
        <taxon>Kitasatosporales</taxon>
        <taxon>Streptomycetaceae</taxon>
        <taxon>Streptantibioticus</taxon>
    </lineage>
</organism>
<sequence length="222" mass="22949">MIATASVVALAAMLPLTAATAGPAGPHRKALVPHNVVRGDRRPAGAHEDTPASAFGGAPHAQHARHPFRVTPGRPGDPRSASATGAVASGLLGSGAAHVQAPVPVRTIAECGPQLRSPAGVEAQTCVLTSGQDAYARTYYRNRTGRRLDLAMTLMRPDHTTVVVHCPLAASDTPGTCDTPRERSVPGTDLEPDAYSAIAEIAPAADRVTDRRLLLRTGSGTQ</sequence>
<evidence type="ECO:0000313" key="3">
    <source>
        <dbReference type="EMBL" id="AEW95370.1"/>
    </source>
</evidence>
<gene>
    <name evidence="3" type="ordered locus">SCATT_29990</name>
</gene>
<dbReference type="EMBL" id="CP003219">
    <property type="protein sequence ID" value="AEW95370.1"/>
    <property type="molecule type" value="Genomic_DNA"/>
</dbReference>
<evidence type="ECO:0000256" key="2">
    <source>
        <dbReference type="SAM" id="SignalP"/>
    </source>
</evidence>
<keyword evidence="4" id="KW-1185">Reference proteome</keyword>
<protein>
    <submittedName>
        <fullName evidence="3">Uncharacterized protein</fullName>
    </submittedName>
</protein>
<name>G8WU73_STREN</name>
<evidence type="ECO:0000256" key="1">
    <source>
        <dbReference type="SAM" id="MobiDB-lite"/>
    </source>
</evidence>
<dbReference type="KEGG" id="scy:SCATT_29990"/>
<dbReference type="eggNOG" id="ENOG50342FG">
    <property type="taxonomic scope" value="Bacteria"/>
</dbReference>
<feature type="chain" id="PRO_5003518552" evidence="2">
    <location>
        <begin position="22"/>
        <end position="222"/>
    </location>
</feature>
<feature type="signal peptide" evidence="2">
    <location>
        <begin position="1"/>
        <end position="21"/>
    </location>
</feature>
<dbReference type="AlphaFoldDB" id="G8WU73"/>
<keyword evidence="2" id="KW-0732">Signal</keyword>
<dbReference type="RefSeq" id="WP_014628070.1">
    <property type="nucleotide sequence ID" value="NC_016111.1"/>
</dbReference>
<accession>G8WU73</accession>
<evidence type="ECO:0000313" key="4">
    <source>
        <dbReference type="Proteomes" id="UP000007842"/>
    </source>
</evidence>
<dbReference type="Proteomes" id="UP000007842">
    <property type="component" value="Chromosome"/>
</dbReference>
<proteinExistence type="predicted"/>
<dbReference type="PATRIC" id="fig|1003195.29.peg.2998"/>
<reference evidence="4" key="1">
    <citation type="submission" date="2011-12" db="EMBL/GenBank/DDBJ databases">
        <title>Complete genome sequence of Streptomyces cattleya strain DSM 46488.</title>
        <authorList>
            <person name="Ou H.-Y."/>
            <person name="Li P."/>
            <person name="Zhao C."/>
            <person name="O'Hagan D."/>
            <person name="Deng Z."/>
        </authorList>
    </citation>
    <scope>NUCLEOTIDE SEQUENCE [LARGE SCALE GENOMIC DNA]</scope>
    <source>
        <strain evidence="4">ATCC 35852 / DSM 46488 / JCM 4925 / NBRC 14057 / NRRL 8057</strain>
    </source>
</reference>
<dbReference type="HOGENOM" id="CLU_081860_1_0_11"/>
<feature type="region of interest" description="Disordered" evidence="1">
    <location>
        <begin position="39"/>
        <end position="85"/>
    </location>
</feature>